<keyword evidence="2" id="KW-0812">Transmembrane</keyword>
<evidence type="ECO:0000313" key="5">
    <source>
        <dbReference type="Proteomes" id="UP001597296"/>
    </source>
</evidence>
<reference evidence="5" key="1">
    <citation type="journal article" date="2019" name="Int. J. Syst. Evol. Microbiol.">
        <title>The Global Catalogue of Microorganisms (GCM) 10K type strain sequencing project: providing services to taxonomists for standard genome sequencing and annotation.</title>
        <authorList>
            <consortium name="The Broad Institute Genomics Platform"/>
            <consortium name="The Broad Institute Genome Sequencing Center for Infectious Disease"/>
            <person name="Wu L."/>
            <person name="Ma J."/>
        </authorList>
    </citation>
    <scope>NUCLEOTIDE SEQUENCE [LARGE SCALE GENOMIC DNA]</scope>
    <source>
        <strain evidence="5">KCTC 15012</strain>
    </source>
</reference>
<evidence type="ECO:0000313" key="4">
    <source>
        <dbReference type="EMBL" id="MFD2234981.1"/>
    </source>
</evidence>
<dbReference type="PRINTS" id="PR00625">
    <property type="entry name" value="JDOMAIN"/>
</dbReference>
<evidence type="ECO:0000256" key="2">
    <source>
        <dbReference type="SAM" id="Phobius"/>
    </source>
</evidence>
<dbReference type="SMART" id="SM00271">
    <property type="entry name" value="DnaJ"/>
    <property type="match status" value="1"/>
</dbReference>
<organism evidence="4 5">
    <name type="scientific">Phaeospirillum tilakii</name>
    <dbReference type="NCBI Taxonomy" id="741673"/>
    <lineage>
        <taxon>Bacteria</taxon>
        <taxon>Pseudomonadati</taxon>
        <taxon>Pseudomonadota</taxon>
        <taxon>Alphaproteobacteria</taxon>
        <taxon>Rhodospirillales</taxon>
        <taxon>Rhodospirillaceae</taxon>
        <taxon>Phaeospirillum</taxon>
    </lineage>
</organism>
<feature type="domain" description="J" evidence="3">
    <location>
        <begin position="8"/>
        <end position="72"/>
    </location>
</feature>
<dbReference type="EMBL" id="JBHUIY010000032">
    <property type="protein sequence ID" value="MFD2234981.1"/>
    <property type="molecule type" value="Genomic_DNA"/>
</dbReference>
<dbReference type="CDD" id="cd06257">
    <property type="entry name" value="DnaJ"/>
    <property type="match status" value="1"/>
</dbReference>
<feature type="region of interest" description="Disordered" evidence="1">
    <location>
        <begin position="470"/>
        <end position="491"/>
    </location>
</feature>
<dbReference type="Pfam" id="PF00226">
    <property type="entry name" value="DnaJ"/>
    <property type="match status" value="1"/>
</dbReference>
<proteinExistence type="predicted"/>
<keyword evidence="5" id="KW-1185">Reference proteome</keyword>
<gene>
    <name evidence="4" type="ORF">ACFSNB_14300</name>
</gene>
<comment type="caution">
    <text evidence="4">The sequence shown here is derived from an EMBL/GenBank/DDBJ whole genome shotgun (WGS) entry which is preliminary data.</text>
</comment>
<evidence type="ECO:0000259" key="3">
    <source>
        <dbReference type="PROSITE" id="PS50076"/>
    </source>
</evidence>
<keyword evidence="2" id="KW-0472">Membrane</keyword>
<dbReference type="RefSeq" id="WP_377317731.1">
    <property type="nucleotide sequence ID" value="NZ_JBHUIY010000032.1"/>
</dbReference>
<dbReference type="SUPFAM" id="SSF46565">
    <property type="entry name" value="Chaperone J-domain"/>
    <property type="match status" value="1"/>
</dbReference>
<name>A0ABW5CFJ3_9PROT</name>
<dbReference type="PANTHER" id="PTHR44825">
    <property type="match status" value="1"/>
</dbReference>
<dbReference type="InterPro" id="IPR052763">
    <property type="entry name" value="DnaJ_C4"/>
</dbReference>
<accession>A0ABW5CFJ3</accession>
<protein>
    <submittedName>
        <fullName evidence="4">DnaJ domain-containing protein</fullName>
    </submittedName>
</protein>
<dbReference type="Gene3D" id="1.10.287.110">
    <property type="entry name" value="DnaJ domain"/>
    <property type="match status" value="1"/>
</dbReference>
<dbReference type="PROSITE" id="PS50076">
    <property type="entry name" value="DNAJ_2"/>
    <property type="match status" value="1"/>
</dbReference>
<dbReference type="PANTHER" id="PTHR44825:SF1">
    <property type="entry name" value="DNAJ HOMOLOG SUBFAMILY C MEMBER 4"/>
    <property type="match status" value="1"/>
</dbReference>
<sequence length="491" mass="52920">MGRADPKGYYACLGVAPDAEADAIHAAYRQRVKAVHPDHDPSAAAGEAFLRLQEAYAVLSDRRERAAYDRAAAEAAAALPPLAVCGCCGRATAQPRALLFPRVRSYLLWARLDRRAGLFCRDCADRVAIATAIACWSRGWWSLPGLVLTPWALVIALLGGQRPRRDNFRLLRDQAAAFLARDNPALAHSLLDQAGRFARGAAERAELAALRAAAGPAPARRLKNRWRPGGPVFLPQALPLLALPLTLAMFALIALKPWERPPPSTGAAIALAPAEVGEVRHVAVDGLKLREAPLPRAPVLTLLDRFTPVEITATPEDPDWVGVRSPAGLEGFVETRLLYAGSGERFRSAWCRDHRGAPPTPGEVLSHPVGGEHRLLLHNDGARDGVVKLKTLTGATVLAAYVPATFHIGVGGIPDGTYRIEYATGGDYSRGCGLFLRDMRASVLPMTVTFRYQSAAAARATTRLPEVWLTPQREGEPAPLPLPPDRFAADE</sequence>
<feature type="transmembrane region" description="Helical" evidence="2">
    <location>
        <begin position="139"/>
        <end position="159"/>
    </location>
</feature>
<dbReference type="InterPro" id="IPR001623">
    <property type="entry name" value="DnaJ_domain"/>
</dbReference>
<dbReference type="InterPro" id="IPR036869">
    <property type="entry name" value="J_dom_sf"/>
</dbReference>
<dbReference type="Proteomes" id="UP001597296">
    <property type="component" value="Unassembled WGS sequence"/>
</dbReference>
<keyword evidence="2" id="KW-1133">Transmembrane helix</keyword>
<evidence type="ECO:0000256" key="1">
    <source>
        <dbReference type="SAM" id="MobiDB-lite"/>
    </source>
</evidence>